<evidence type="ECO:0000313" key="7">
    <source>
        <dbReference type="Proteomes" id="UP000448292"/>
    </source>
</evidence>
<evidence type="ECO:0000256" key="3">
    <source>
        <dbReference type="ARBA" id="ARBA00023004"/>
    </source>
</evidence>
<comment type="caution">
    <text evidence="6">The sequence shown here is derived from an EMBL/GenBank/DDBJ whole genome shotgun (WGS) entry which is preliminary data.</text>
</comment>
<dbReference type="Gene3D" id="1.10.1670.10">
    <property type="entry name" value="Helix-hairpin-Helix base-excision DNA repair enzymes (C-terminal)"/>
    <property type="match status" value="1"/>
</dbReference>
<dbReference type="GO" id="GO:0004519">
    <property type="term" value="F:endonuclease activity"/>
    <property type="evidence" value="ECO:0007669"/>
    <property type="project" value="UniProtKB-KW"/>
</dbReference>
<keyword evidence="1" id="KW-0004">4Fe-4S</keyword>
<keyword evidence="7" id="KW-1185">Reference proteome</keyword>
<proteinExistence type="predicted"/>
<keyword evidence="6" id="KW-0378">Hydrolase</keyword>
<evidence type="ECO:0000256" key="2">
    <source>
        <dbReference type="ARBA" id="ARBA00022723"/>
    </source>
</evidence>
<dbReference type="GO" id="GO:0006284">
    <property type="term" value="P:base-excision repair"/>
    <property type="evidence" value="ECO:0007669"/>
    <property type="project" value="InterPro"/>
</dbReference>
<dbReference type="GO" id="GO:0046872">
    <property type="term" value="F:metal ion binding"/>
    <property type="evidence" value="ECO:0007669"/>
    <property type="project" value="UniProtKB-KW"/>
</dbReference>
<protein>
    <submittedName>
        <fullName evidence="6">Endonuclease III domain-containing protein</fullName>
    </submittedName>
</protein>
<keyword evidence="6" id="KW-0255">Endonuclease</keyword>
<gene>
    <name evidence="6" type="ORF">DPQ33_09230</name>
</gene>
<accession>A0A7M3MEM9</accession>
<evidence type="ECO:0000313" key="6">
    <source>
        <dbReference type="EMBL" id="TVM17355.1"/>
    </source>
</evidence>
<dbReference type="Proteomes" id="UP000448292">
    <property type="component" value="Unassembled WGS sequence"/>
</dbReference>
<reference evidence="6 7" key="1">
    <citation type="submission" date="2018-06" db="EMBL/GenBank/DDBJ databases">
        <title>Complete genome of Desulfovibrio indonesiensis P37SLT.</title>
        <authorList>
            <person name="Crispim J.S."/>
            <person name="Vidigal P.M.P."/>
            <person name="Silva L.C.F."/>
            <person name="Laguardia C.N."/>
            <person name="Araujo L.C."/>
            <person name="Dias R.S."/>
            <person name="Sousa M.P."/>
            <person name="Paula S.O."/>
            <person name="Silva C."/>
        </authorList>
    </citation>
    <scope>NUCLEOTIDE SEQUENCE [LARGE SCALE GENOMIC DNA]</scope>
    <source>
        <strain evidence="6 7">P37SLT</strain>
    </source>
</reference>
<dbReference type="EMBL" id="QMIE01000007">
    <property type="protein sequence ID" value="TVM17355.1"/>
    <property type="molecule type" value="Genomic_DNA"/>
</dbReference>
<dbReference type="InterPro" id="IPR011257">
    <property type="entry name" value="DNA_glycosylase"/>
</dbReference>
<dbReference type="GO" id="GO:0051539">
    <property type="term" value="F:4 iron, 4 sulfur cluster binding"/>
    <property type="evidence" value="ECO:0007669"/>
    <property type="project" value="UniProtKB-KW"/>
</dbReference>
<keyword evidence="3" id="KW-0408">Iron</keyword>
<dbReference type="InterPro" id="IPR023170">
    <property type="entry name" value="HhH_base_excis_C"/>
</dbReference>
<evidence type="ECO:0000256" key="1">
    <source>
        <dbReference type="ARBA" id="ARBA00022485"/>
    </source>
</evidence>
<sequence>MVTRTQPLAQSLGQSLDGFAAWQHAMAQALGPMRWWPADTPFEVAVGAVLTQNTNWANVKRAIDNLRDADVLDAATLHEMEEARLAELIRPAGYYRLKAGRLKNLVRFIAEECGMDLAALADMELEDARTRLLGVRGVGPETADSILCYALDLPTFVVDAYTARIANRHGLVPEDVSYDELREYFMDRLEPRTAVYNEFHAQLVHVGNGWCRKKAPRCNEGCPLEPFLP</sequence>
<organism evidence="6 7">
    <name type="scientific">Oceanidesulfovibrio indonesiensis</name>
    <dbReference type="NCBI Taxonomy" id="54767"/>
    <lineage>
        <taxon>Bacteria</taxon>
        <taxon>Pseudomonadati</taxon>
        <taxon>Thermodesulfobacteriota</taxon>
        <taxon>Desulfovibrionia</taxon>
        <taxon>Desulfovibrionales</taxon>
        <taxon>Desulfovibrionaceae</taxon>
        <taxon>Oceanidesulfovibrio</taxon>
    </lineage>
</organism>
<dbReference type="PANTHER" id="PTHR10359:SF19">
    <property type="entry name" value="DNA REPAIR GLYCOSYLASE MJ1434-RELATED"/>
    <property type="match status" value="1"/>
</dbReference>
<feature type="domain" description="HhH-GPD" evidence="5">
    <location>
        <begin position="50"/>
        <end position="209"/>
    </location>
</feature>
<dbReference type="PIRSF" id="PIRSF001435">
    <property type="entry name" value="Nth"/>
    <property type="match status" value="1"/>
</dbReference>
<dbReference type="InterPro" id="IPR003265">
    <property type="entry name" value="HhH-GPD_domain"/>
</dbReference>
<keyword evidence="4" id="KW-0411">Iron-sulfur</keyword>
<keyword evidence="6" id="KW-0540">Nuclease</keyword>
<dbReference type="SUPFAM" id="SSF48150">
    <property type="entry name" value="DNA-glycosylase"/>
    <property type="match status" value="1"/>
</dbReference>
<dbReference type="Pfam" id="PF00730">
    <property type="entry name" value="HhH-GPD"/>
    <property type="match status" value="1"/>
</dbReference>
<dbReference type="SMART" id="SM00478">
    <property type="entry name" value="ENDO3c"/>
    <property type="match status" value="1"/>
</dbReference>
<evidence type="ECO:0000259" key="5">
    <source>
        <dbReference type="SMART" id="SM00478"/>
    </source>
</evidence>
<keyword evidence="2" id="KW-0479">Metal-binding</keyword>
<dbReference type="CDD" id="cd00056">
    <property type="entry name" value="ENDO3c"/>
    <property type="match status" value="1"/>
</dbReference>
<name>A0A7M3MEM9_9BACT</name>
<dbReference type="Gene3D" id="1.10.340.30">
    <property type="entry name" value="Hypothetical protein, domain 2"/>
    <property type="match status" value="1"/>
</dbReference>
<evidence type="ECO:0000256" key="4">
    <source>
        <dbReference type="ARBA" id="ARBA00023014"/>
    </source>
</evidence>
<dbReference type="PANTHER" id="PTHR10359">
    <property type="entry name" value="A/G-SPECIFIC ADENINE GLYCOSYLASE/ENDONUCLEASE III"/>
    <property type="match status" value="1"/>
</dbReference>
<dbReference type="AlphaFoldDB" id="A0A7M3MEM9"/>
<dbReference type="OrthoDB" id="9802365at2"/>